<comment type="caution">
    <text evidence="3">The sequence shown here is derived from an EMBL/GenBank/DDBJ whole genome shotgun (WGS) entry which is preliminary data.</text>
</comment>
<feature type="coiled-coil region" evidence="1">
    <location>
        <begin position="251"/>
        <end position="278"/>
    </location>
</feature>
<dbReference type="PANTHER" id="PTHR34894:SF5">
    <property type="entry name" value="EF-HAND DOMAIN-CONTAINING PROTEIN"/>
    <property type="match status" value="1"/>
</dbReference>
<feature type="compositionally biased region" description="Basic and acidic residues" evidence="2">
    <location>
        <begin position="768"/>
        <end position="778"/>
    </location>
</feature>
<keyword evidence="4" id="KW-1185">Reference proteome</keyword>
<dbReference type="Proteomes" id="UP001162131">
    <property type="component" value="Unassembled WGS sequence"/>
</dbReference>
<evidence type="ECO:0000256" key="1">
    <source>
        <dbReference type="SAM" id="Coils"/>
    </source>
</evidence>
<reference evidence="3" key="1">
    <citation type="submission" date="2021-09" db="EMBL/GenBank/DDBJ databases">
        <authorList>
            <consortium name="AG Swart"/>
            <person name="Singh M."/>
            <person name="Singh A."/>
            <person name="Seah K."/>
            <person name="Emmerich C."/>
        </authorList>
    </citation>
    <scope>NUCLEOTIDE SEQUENCE</scope>
    <source>
        <strain evidence="3">ATCC30299</strain>
    </source>
</reference>
<name>A0AAU9K4X1_9CILI</name>
<feature type="region of interest" description="Disordered" evidence="2">
    <location>
        <begin position="744"/>
        <end position="778"/>
    </location>
</feature>
<evidence type="ECO:0000256" key="2">
    <source>
        <dbReference type="SAM" id="MobiDB-lite"/>
    </source>
</evidence>
<evidence type="ECO:0000313" key="4">
    <source>
        <dbReference type="Proteomes" id="UP001162131"/>
    </source>
</evidence>
<evidence type="ECO:0000313" key="3">
    <source>
        <dbReference type="EMBL" id="CAG9331948.1"/>
    </source>
</evidence>
<dbReference type="EMBL" id="CAJZBQ010000053">
    <property type="protein sequence ID" value="CAG9331948.1"/>
    <property type="molecule type" value="Genomic_DNA"/>
</dbReference>
<protein>
    <submittedName>
        <fullName evidence="3">Uncharacterized protein</fullName>
    </submittedName>
</protein>
<sequence>MYRSKLLGDLRDDVRSPVYPNRLILKTTQRRNKSKVDLDALRTMGAEEIRELLRQENVKFKESEKSNIFLNTRDVSHLKDKLKRNSSTTLPALPSDIDHLKKLMESTDFMASPILSPHEVNSPNHCIRENCLDFVIEKKLRHPLKSRGSNSMVNFDFNSQLNSNIPETPEWFDLGNPSGRQEVLMLRDWYEKMNKTYDDPDQVEMVFSMCCKEMIRQVTVQCKERGDLLKELLSKEPGVYMKKEEKMLNYVKEIEEKHNKEIEEMQNLQQKAAEDHNKESLEWKSSLKIKDDIINKLKGDIRVYKLRWKDSIRSFNEQQELWNKKFNEMAKFSKKHSMKTAGKDQNTPISVVNWRQNARRRTNIRKTLMNMAKDNSPKKDPTVSEKAFDGEQPVKHENLENKETPQEQNVAGNNINDKETQVEFEELLYEIMNDQSAIMEETDKEIFYSSNIKIHVLAHEMSFRNSIEPLLDPTEKIMARSSTMVGENPLPQQSEVSSEISFTDSHASGPTELKKQFTNQVVMIKEAKTIEELDNTLENNNIPSEKNAEHDAESIVDQSMVSNISIITEHNIFQSGLGTPHHRVGSFGVRYQTMASEDLEMFDNEKLYQSKMEELGKLDKEIELRKQFLEKMNKDIEMKKQNVVQSLLSPLKEVKRRSISVIPKIPESLSNISIQSFADLDLETIRTLIPDDGNKNSWKDGFLSGIEFGKSQGFTVGENLGKEEGQIEGYVKALNEKTISESYFSSESEYSEDEESNITKEIPPIEIPEGRSRRSEDFSRRSSSSIWKSQKSFNGSRDKKFYKETTKFDEFNFHHPVSHAAAHKKSHYVFSLFGKMMSKSLEKVKKRSSMSFRLVNKLLASIYQVAFQKFKADETFELLELAYDEFDQRYKLKTVCDKKFLDFMASLFVYAEQARSEVFLRFLECGDYIKKGNYSRVSLSLYLNCLHHMLTSKVGIMTWYEESAEHNMFPINRAYECIKEKLDFFERSAIQKIQAEVDSKNKPDPKRINACGLIDLEIFLQIIVDHYEDFQKKIEDGIEMLVKAVGYGMDGSISKSMLFILIRHILKQKIPIPAKDEEIDYESSKLKDLAALLQNETVMLEELVLKCIDNNLFSLQDVRLFYSSPPGFTYDNAREKILVEKENLLNIISVMKNKENKKWKSLPEEEWEERLRACELGMNAKDFELSMLAWSIYKVELKRIENEYLKAVEN</sequence>
<gene>
    <name evidence="3" type="ORF">BSTOLATCC_MIC54004</name>
</gene>
<organism evidence="3 4">
    <name type="scientific">Blepharisma stoltei</name>
    <dbReference type="NCBI Taxonomy" id="1481888"/>
    <lineage>
        <taxon>Eukaryota</taxon>
        <taxon>Sar</taxon>
        <taxon>Alveolata</taxon>
        <taxon>Ciliophora</taxon>
        <taxon>Postciliodesmatophora</taxon>
        <taxon>Heterotrichea</taxon>
        <taxon>Heterotrichida</taxon>
        <taxon>Blepharismidae</taxon>
        <taxon>Blepharisma</taxon>
    </lineage>
</organism>
<feature type="compositionally biased region" description="Basic and acidic residues" evidence="2">
    <location>
        <begin position="375"/>
        <end position="405"/>
    </location>
</feature>
<dbReference type="AlphaFoldDB" id="A0AAU9K4X1"/>
<keyword evidence="1" id="KW-0175">Coiled coil</keyword>
<proteinExistence type="predicted"/>
<feature type="region of interest" description="Disordered" evidence="2">
    <location>
        <begin position="372"/>
        <end position="411"/>
    </location>
</feature>
<dbReference type="PANTHER" id="PTHR34894">
    <property type="entry name" value="SAM-DEPENDENT METHYLTRANSFERASE RSMI, CONSERVED SITE"/>
    <property type="match status" value="1"/>
</dbReference>
<accession>A0AAU9K4X1</accession>